<organism evidence="2 3">
    <name type="scientific">Cyclobacterium lianum</name>
    <dbReference type="NCBI Taxonomy" id="388280"/>
    <lineage>
        <taxon>Bacteria</taxon>
        <taxon>Pseudomonadati</taxon>
        <taxon>Bacteroidota</taxon>
        <taxon>Cytophagia</taxon>
        <taxon>Cytophagales</taxon>
        <taxon>Cyclobacteriaceae</taxon>
        <taxon>Cyclobacterium</taxon>
    </lineage>
</organism>
<keyword evidence="3" id="KW-1185">Reference proteome</keyword>
<feature type="signal peptide" evidence="1">
    <location>
        <begin position="1"/>
        <end position="20"/>
    </location>
</feature>
<dbReference type="EMBL" id="FRCY01000001">
    <property type="protein sequence ID" value="SHM36044.1"/>
    <property type="molecule type" value="Genomic_DNA"/>
</dbReference>
<accession>A0A1M7I5K1</accession>
<evidence type="ECO:0000313" key="2">
    <source>
        <dbReference type="EMBL" id="SHM36044.1"/>
    </source>
</evidence>
<keyword evidence="1" id="KW-0732">Signal</keyword>
<reference evidence="2 3" key="1">
    <citation type="submission" date="2016-11" db="EMBL/GenBank/DDBJ databases">
        <authorList>
            <person name="Jaros S."/>
            <person name="Januszkiewicz K."/>
            <person name="Wedrychowicz H."/>
        </authorList>
    </citation>
    <scope>NUCLEOTIDE SEQUENCE [LARGE SCALE GENOMIC DNA]</scope>
    <source>
        <strain evidence="2 3">CGMCC 1.6102</strain>
    </source>
</reference>
<dbReference type="OrthoDB" id="825661at2"/>
<protein>
    <recommendedName>
        <fullName evidence="4">Outer membrane protein beta-barrel domain-containing protein</fullName>
    </recommendedName>
</protein>
<evidence type="ECO:0008006" key="4">
    <source>
        <dbReference type="Google" id="ProtNLM"/>
    </source>
</evidence>
<dbReference type="AlphaFoldDB" id="A0A1M7I5K1"/>
<dbReference type="STRING" id="388280.SAMN04488057_101200"/>
<name>A0A1M7I5K1_9BACT</name>
<dbReference type="Proteomes" id="UP000184513">
    <property type="component" value="Unassembled WGS sequence"/>
</dbReference>
<evidence type="ECO:0000313" key="3">
    <source>
        <dbReference type="Proteomes" id="UP000184513"/>
    </source>
</evidence>
<sequence length="210" mass="23016">MKKSIVLLFLLGITTGVVRAQESPETLFGNKLSLEHIGFMVDPGAQLSQVAGEGAGFANFRAGIIFHDKLTVGGFYGQLLNDIRPSSFENSLPSGAHMDAFQAGGFLEYTLFSTRLIHFTFPFSMGVMELEIDEEGRYLDYEETQNLFFEPGAQLEINLHRFARLHAGLGYRIMGASLQDATGVPAAGNNLTFQVGLKMGVFALKNLKEN</sequence>
<proteinExistence type="predicted"/>
<evidence type="ECO:0000256" key="1">
    <source>
        <dbReference type="SAM" id="SignalP"/>
    </source>
</evidence>
<feature type="chain" id="PRO_5011980242" description="Outer membrane protein beta-barrel domain-containing protein" evidence="1">
    <location>
        <begin position="21"/>
        <end position="210"/>
    </location>
</feature>
<gene>
    <name evidence="2" type="ORF">SAMN04488057_101200</name>
</gene>
<dbReference type="RefSeq" id="WP_073090348.1">
    <property type="nucleotide sequence ID" value="NZ_FRCY01000001.1"/>
</dbReference>